<dbReference type="InterPro" id="IPR036388">
    <property type="entry name" value="WH-like_DNA-bd_sf"/>
</dbReference>
<accession>E1SV64</accession>
<dbReference type="GO" id="GO:0003700">
    <property type="term" value="F:DNA-binding transcription factor activity"/>
    <property type="evidence" value="ECO:0007669"/>
    <property type="project" value="InterPro"/>
</dbReference>
<dbReference type="RefSeq" id="WP_013346670.1">
    <property type="nucleotide sequence ID" value="NC_014541.1"/>
</dbReference>
<dbReference type="CDD" id="cd05466">
    <property type="entry name" value="PBP2_LTTR_substrate"/>
    <property type="match status" value="1"/>
</dbReference>
<keyword evidence="2" id="KW-0805">Transcription regulation</keyword>
<evidence type="ECO:0000256" key="4">
    <source>
        <dbReference type="ARBA" id="ARBA00023163"/>
    </source>
</evidence>
<gene>
    <name evidence="6" type="ordered locus">Fbal_3165</name>
</gene>
<evidence type="ECO:0000256" key="2">
    <source>
        <dbReference type="ARBA" id="ARBA00023015"/>
    </source>
</evidence>
<dbReference type="PANTHER" id="PTHR30126:SF91">
    <property type="entry name" value="LYSR FAMILY TRANSCRIPTIONAL REGULATOR"/>
    <property type="match status" value="1"/>
</dbReference>
<name>E1SV64_FERBD</name>
<organism evidence="6 7">
    <name type="scientific">Ferrimonas balearica (strain DSM 9799 / CCM 4581 / KCTC 23876 / PAT)</name>
    <dbReference type="NCBI Taxonomy" id="550540"/>
    <lineage>
        <taxon>Bacteria</taxon>
        <taxon>Pseudomonadati</taxon>
        <taxon>Pseudomonadota</taxon>
        <taxon>Gammaproteobacteria</taxon>
        <taxon>Alteromonadales</taxon>
        <taxon>Ferrimonadaceae</taxon>
        <taxon>Ferrimonas</taxon>
    </lineage>
</organism>
<dbReference type="Pfam" id="PF00126">
    <property type="entry name" value="HTH_1"/>
    <property type="match status" value="1"/>
</dbReference>
<dbReference type="GO" id="GO:0000976">
    <property type="term" value="F:transcription cis-regulatory region binding"/>
    <property type="evidence" value="ECO:0007669"/>
    <property type="project" value="TreeGrafter"/>
</dbReference>
<dbReference type="Gene3D" id="1.10.10.10">
    <property type="entry name" value="Winged helix-like DNA-binding domain superfamily/Winged helix DNA-binding domain"/>
    <property type="match status" value="1"/>
</dbReference>
<dbReference type="KEGG" id="fbl:Fbal_3165"/>
<dbReference type="EMBL" id="CP002209">
    <property type="protein sequence ID" value="ADN77364.1"/>
    <property type="molecule type" value="Genomic_DNA"/>
</dbReference>
<comment type="similarity">
    <text evidence="1">Belongs to the LysR transcriptional regulatory family.</text>
</comment>
<dbReference type="PROSITE" id="PS50931">
    <property type="entry name" value="HTH_LYSR"/>
    <property type="match status" value="1"/>
</dbReference>
<keyword evidence="3" id="KW-0238">DNA-binding</keyword>
<dbReference type="GeneID" id="67183382"/>
<dbReference type="InterPro" id="IPR005119">
    <property type="entry name" value="LysR_subst-bd"/>
</dbReference>
<evidence type="ECO:0000256" key="1">
    <source>
        <dbReference type="ARBA" id="ARBA00009437"/>
    </source>
</evidence>
<proteinExistence type="inferred from homology"/>
<dbReference type="eggNOG" id="COG0583">
    <property type="taxonomic scope" value="Bacteria"/>
</dbReference>
<keyword evidence="7" id="KW-1185">Reference proteome</keyword>
<dbReference type="AlphaFoldDB" id="E1SV64"/>
<dbReference type="InterPro" id="IPR036390">
    <property type="entry name" value="WH_DNA-bd_sf"/>
</dbReference>
<dbReference type="FunFam" id="1.10.10.10:FF:000001">
    <property type="entry name" value="LysR family transcriptional regulator"/>
    <property type="match status" value="1"/>
</dbReference>
<sequence>MYSLDQLRAFVAAAEQGSFSGAARRLGKAQSAVSQAIANLEIDWGVELFDRRTRKPMLTDKGVTLLAHARVVLNQARGLEIAAAALEQEQETTLNLAVDEALMVSAIEPVLREFAERFPATSLALHAVASPDVLALVAGGRAQMGLMFSNLSFHDEVDSCYLGELPFVVVASSTHPLAKLEAVRLADLCVYRQLMVRGFDGLGLEQVPPVSAQQWWANNLFLLRELARQGLGWSYVPQHMITQELAAGSLVVLPVVFDHKPWRAPVDRVVARGAKPGPALSWLMAAVTDCFSEG</sequence>
<dbReference type="STRING" id="550540.Fbal_3165"/>
<evidence type="ECO:0000313" key="7">
    <source>
        <dbReference type="Proteomes" id="UP000006683"/>
    </source>
</evidence>
<dbReference type="Proteomes" id="UP000006683">
    <property type="component" value="Chromosome"/>
</dbReference>
<dbReference type="HOGENOM" id="CLU_039613_35_0_6"/>
<dbReference type="SUPFAM" id="SSF46785">
    <property type="entry name" value="Winged helix' DNA-binding domain"/>
    <property type="match status" value="1"/>
</dbReference>
<dbReference type="PANTHER" id="PTHR30126">
    <property type="entry name" value="HTH-TYPE TRANSCRIPTIONAL REGULATOR"/>
    <property type="match status" value="1"/>
</dbReference>
<evidence type="ECO:0000256" key="3">
    <source>
        <dbReference type="ARBA" id="ARBA00023125"/>
    </source>
</evidence>
<reference evidence="6 7" key="1">
    <citation type="journal article" date="2010" name="Stand. Genomic Sci.">
        <title>Complete genome sequence of Ferrimonas balearica type strain (PAT).</title>
        <authorList>
            <person name="Nolan M."/>
            <person name="Sikorski J."/>
            <person name="Davenport K."/>
            <person name="Lucas S."/>
            <person name="Glavina Del Rio T."/>
            <person name="Tice H."/>
            <person name="Cheng J."/>
            <person name="Goodwin L."/>
            <person name="Pitluck S."/>
            <person name="Liolios K."/>
            <person name="Ivanova N."/>
            <person name="Mavromatis K."/>
            <person name="Ovchinnikova G."/>
            <person name="Pati A."/>
            <person name="Chen A."/>
            <person name="Palaniappan K."/>
            <person name="Land M."/>
            <person name="Hauser L."/>
            <person name="Chang Y."/>
            <person name="Jeffries C."/>
            <person name="Tapia R."/>
            <person name="Brettin T."/>
            <person name="Detter J."/>
            <person name="Han C."/>
            <person name="Yasawong M."/>
            <person name="Rohde M."/>
            <person name="Tindall B."/>
            <person name="Goker M."/>
            <person name="Woyke T."/>
            <person name="Bristow J."/>
            <person name="Eisen J."/>
            <person name="Markowitz V."/>
            <person name="Hugenholtz P."/>
            <person name="Kyrpides N."/>
            <person name="Klenk H."/>
            <person name="Lapidus A."/>
        </authorList>
    </citation>
    <scope>NUCLEOTIDE SEQUENCE [LARGE SCALE GENOMIC DNA]</scope>
    <source>
        <strain evidence="7">DSM 9799 / CCM 4581 / KCTC 23876 / PAT</strain>
    </source>
</reference>
<evidence type="ECO:0000313" key="6">
    <source>
        <dbReference type="EMBL" id="ADN77364.1"/>
    </source>
</evidence>
<dbReference type="Pfam" id="PF03466">
    <property type="entry name" value="LysR_substrate"/>
    <property type="match status" value="1"/>
</dbReference>
<feature type="domain" description="HTH lysR-type" evidence="5">
    <location>
        <begin position="1"/>
        <end position="59"/>
    </location>
</feature>
<protein>
    <submittedName>
        <fullName evidence="6">Transcriptional regulator, LysR family</fullName>
    </submittedName>
</protein>
<dbReference type="OrthoDB" id="196624at2"/>
<dbReference type="InterPro" id="IPR000847">
    <property type="entry name" value="LysR_HTH_N"/>
</dbReference>
<keyword evidence="4" id="KW-0804">Transcription</keyword>
<dbReference type="Gene3D" id="3.40.190.290">
    <property type="match status" value="1"/>
</dbReference>
<evidence type="ECO:0000259" key="5">
    <source>
        <dbReference type="PROSITE" id="PS50931"/>
    </source>
</evidence>
<dbReference type="SUPFAM" id="SSF53850">
    <property type="entry name" value="Periplasmic binding protein-like II"/>
    <property type="match status" value="1"/>
</dbReference>
<dbReference type="PRINTS" id="PR00039">
    <property type="entry name" value="HTHLYSR"/>
</dbReference>